<reference evidence="2" key="1">
    <citation type="submission" date="2013-12" db="EMBL/GenBank/DDBJ databases">
        <title>A Varibaculum cambriense genome reconstructed from a premature infant gut community with otherwise low bacterial novelty that shifts toward anaerobic metabolism during the third week of life.</title>
        <authorList>
            <person name="Brown C.T."/>
            <person name="Sharon I."/>
            <person name="Thomas B.C."/>
            <person name="Castelle C.J."/>
            <person name="Morowitz M.J."/>
            <person name="Banfield J.F."/>
        </authorList>
    </citation>
    <scope>NUCLEOTIDE SEQUENCE</scope>
</reference>
<dbReference type="GO" id="GO:0003677">
    <property type="term" value="F:DNA binding"/>
    <property type="evidence" value="ECO:0007669"/>
    <property type="project" value="InterPro"/>
</dbReference>
<protein>
    <recommendedName>
        <fullName evidence="1">HTH cro/C1-type domain-containing protein</fullName>
    </recommendedName>
</protein>
<evidence type="ECO:0000313" key="2">
    <source>
        <dbReference type="EMBL" id="ETJ38640.1"/>
    </source>
</evidence>
<accession>W1YAB6</accession>
<dbReference type="SUPFAM" id="SSF47413">
    <property type="entry name" value="lambda repressor-like DNA-binding domains"/>
    <property type="match status" value="1"/>
</dbReference>
<organism evidence="2">
    <name type="scientific">human gut metagenome</name>
    <dbReference type="NCBI Taxonomy" id="408170"/>
    <lineage>
        <taxon>unclassified sequences</taxon>
        <taxon>metagenomes</taxon>
        <taxon>organismal metagenomes</taxon>
    </lineage>
</organism>
<proteinExistence type="predicted"/>
<name>W1YAB6_9ZZZZ</name>
<comment type="caution">
    <text evidence="2">The sequence shown here is derived from an EMBL/GenBank/DDBJ whole genome shotgun (WGS) entry which is preliminary data.</text>
</comment>
<sequence>MIDKNKLKRLAVKNNLTMYRISKQTGITESYIQSLFNGKQDNPSIKIAYKISKLLRVKIEDLLKDDI</sequence>
<dbReference type="InterPro" id="IPR001387">
    <property type="entry name" value="Cro/C1-type_HTH"/>
</dbReference>
<dbReference type="Gene3D" id="1.10.260.40">
    <property type="entry name" value="lambda repressor-like DNA-binding domains"/>
    <property type="match status" value="1"/>
</dbReference>
<feature type="domain" description="HTH cro/C1-type" evidence="1">
    <location>
        <begin position="7"/>
        <end position="62"/>
    </location>
</feature>
<dbReference type="CDD" id="cd00093">
    <property type="entry name" value="HTH_XRE"/>
    <property type="match status" value="1"/>
</dbReference>
<dbReference type="AlphaFoldDB" id="W1YAB6"/>
<dbReference type="PROSITE" id="PS50943">
    <property type="entry name" value="HTH_CROC1"/>
    <property type="match status" value="1"/>
</dbReference>
<dbReference type="Pfam" id="PF01381">
    <property type="entry name" value="HTH_3"/>
    <property type="match status" value="1"/>
</dbReference>
<dbReference type="EMBL" id="AZMM01007301">
    <property type="protein sequence ID" value="ETJ38640.1"/>
    <property type="molecule type" value="Genomic_DNA"/>
</dbReference>
<gene>
    <name evidence="2" type="ORF">Q604_UNBC07301G0016</name>
</gene>
<evidence type="ECO:0000259" key="1">
    <source>
        <dbReference type="PROSITE" id="PS50943"/>
    </source>
</evidence>
<dbReference type="InterPro" id="IPR010982">
    <property type="entry name" value="Lambda_DNA-bd_dom_sf"/>
</dbReference>
<dbReference type="SMART" id="SM00530">
    <property type="entry name" value="HTH_XRE"/>
    <property type="match status" value="1"/>
</dbReference>